<proteinExistence type="predicted"/>
<name>A0A6P0US41_9FLAO</name>
<keyword evidence="3" id="KW-1185">Reference proteome</keyword>
<gene>
    <name evidence="2" type="ORF">GWK08_07080</name>
</gene>
<evidence type="ECO:0008006" key="4">
    <source>
        <dbReference type="Google" id="ProtNLM"/>
    </source>
</evidence>
<dbReference type="EMBL" id="JAABOO010000001">
    <property type="protein sequence ID" value="NER13196.1"/>
    <property type="molecule type" value="Genomic_DNA"/>
</dbReference>
<reference evidence="2 3" key="1">
    <citation type="submission" date="2020-01" db="EMBL/GenBank/DDBJ databases">
        <title>Leptobacterium flavescens.</title>
        <authorList>
            <person name="Wang G."/>
        </authorList>
    </citation>
    <scope>NUCLEOTIDE SEQUENCE [LARGE SCALE GENOMIC DNA]</scope>
    <source>
        <strain evidence="2 3">KCTC 22160</strain>
    </source>
</reference>
<feature type="chain" id="PRO_5027114886" description="Lipoprotein" evidence="1">
    <location>
        <begin position="22"/>
        <end position="141"/>
    </location>
</feature>
<dbReference type="Proteomes" id="UP000468581">
    <property type="component" value="Unassembled WGS sequence"/>
</dbReference>
<accession>A0A6P0US41</accession>
<dbReference type="PROSITE" id="PS51257">
    <property type="entry name" value="PROKAR_LIPOPROTEIN"/>
    <property type="match status" value="1"/>
</dbReference>
<feature type="signal peptide" evidence="1">
    <location>
        <begin position="1"/>
        <end position="21"/>
    </location>
</feature>
<keyword evidence="1" id="KW-0732">Signal</keyword>
<protein>
    <recommendedName>
        <fullName evidence="4">Lipoprotein</fullName>
    </recommendedName>
</protein>
<dbReference type="RefSeq" id="WP_163606192.1">
    <property type="nucleotide sequence ID" value="NZ_JAABOO010000001.1"/>
</dbReference>
<dbReference type="AlphaFoldDB" id="A0A6P0US41"/>
<comment type="caution">
    <text evidence="2">The sequence shown here is derived from an EMBL/GenBank/DDBJ whole genome shotgun (WGS) entry which is preliminary data.</text>
</comment>
<organism evidence="2 3">
    <name type="scientific">Leptobacterium flavescens</name>
    <dbReference type="NCBI Taxonomy" id="472055"/>
    <lineage>
        <taxon>Bacteria</taxon>
        <taxon>Pseudomonadati</taxon>
        <taxon>Bacteroidota</taxon>
        <taxon>Flavobacteriia</taxon>
        <taxon>Flavobacteriales</taxon>
        <taxon>Flavobacteriaceae</taxon>
        <taxon>Leptobacterium</taxon>
    </lineage>
</organism>
<evidence type="ECO:0000313" key="3">
    <source>
        <dbReference type="Proteomes" id="UP000468581"/>
    </source>
</evidence>
<evidence type="ECO:0000313" key="2">
    <source>
        <dbReference type="EMBL" id="NER13196.1"/>
    </source>
</evidence>
<sequence length="141" mass="15506">MKLKKAFALFLIVILSSCSLNDDNTNFSFVRIPVTGATPPDAVSLNLPFRIQLDYLRPSTCHFIEGIDLISADSENNIFTFTLVASLVDRDDCADLADDSRQIPFEFVATAGGVYTFRFFQGTVDGEDQFLEVEIPIAVGG</sequence>
<evidence type="ECO:0000256" key="1">
    <source>
        <dbReference type="SAM" id="SignalP"/>
    </source>
</evidence>